<proteinExistence type="predicted"/>
<dbReference type="Pfam" id="PF00903">
    <property type="entry name" value="Glyoxalase"/>
    <property type="match status" value="1"/>
</dbReference>
<sequence length="226" mass="25532">MIIQRLELYTPLLSEQKSFYTGLLGLPLIEETEDSFTVKAGHTRLTFKQANESYVYHFAFNIEENKLKSAVRFVRERTRTLSDGRDEIFHFQDWNAHACYFYDAAGNIVEFIARHNLASQAEGPFSIQKDVQGISELGMPAAAVPEVVQYCRDELGIDPWRGNGTNFQPVGDEHGLFIVASQDRSWFPTQTQAEVVPFSVTIAGAQDRRSVIPGYPYEIIITSSAE</sequence>
<dbReference type="EMBL" id="BTCL01000017">
    <property type="protein sequence ID" value="GMK47146.1"/>
    <property type="molecule type" value="Genomic_DNA"/>
</dbReference>
<protein>
    <recommendedName>
        <fullName evidence="1">VOC domain-containing protein</fullName>
    </recommendedName>
</protein>
<dbReference type="InterPro" id="IPR029068">
    <property type="entry name" value="Glyas_Bleomycin-R_OHBP_Dase"/>
</dbReference>
<keyword evidence="3" id="KW-1185">Reference proteome</keyword>
<accession>A0ABQ6NPZ9</accession>
<dbReference type="PROSITE" id="PS51819">
    <property type="entry name" value="VOC"/>
    <property type="match status" value="1"/>
</dbReference>
<dbReference type="InterPro" id="IPR004360">
    <property type="entry name" value="Glyas_Fos-R_dOase_dom"/>
</dbReference>
<name>A0ABQ6NPZ9_9BACL</name>
<evidence type="ECO:0000313" key="2">
    <source>
        <dbReference type="EMBL" id="GMK47146.1"/>
    </source>
</evidence>
<dbReference type="SUPFAM" id="SSF54593">
    <property type="entry name" value="Glyoxalase/Bleomycin resistance protein/Dihydroxybiphenyl dioxygenase"/>
    <property type="match status" value="1"/>
</dbReference>
<gene>
    <name evidence="2" type="ORF">PghCCS26_42760</name>
</gene>
<dbReference type="RefSeq" id="WP_317981210.1">
    <property type="nucleotide sequence ID" value="NZ_BTCL01000017.1"/>
</dbReference>
<reference evidence="2 3" key="1">
    <citation type="submission" date="2023-05" db="EMBL/GenBank/DDBJ databases">
        <title>Draft genome of Paenibacillus sp. CCS26.</title>
        <authorList>
            <person name="Akita H."/>
            <person name="Shinto Y."/>
            <person name="Kimura Z."/>
        </authorList>
    </citation>
    <scope>NUCLEOTIDE SEQUENCE [LARGE SCALE GENOMIC DNA]</scope>
    <source>
        <strain evidence="2 3">CCS26</strain>
    </source>
</reference>
<dbReference type="Proteomes" id="UP001285921">
    <property type="component" value="Unassembled WGS sequence"/>
</dbReference>
<feature type="domain" description="VOC" evidence="1">
    <location>
        <begin position="2"/>
        <end position="114"/>
    </location>
</feature>
<dbReference type="InterPro" id="IPR037523">
    <property type="entry name" value="VOC_core"/>
</dbReference>
<evidence type="ECO:0000313" key="3">
    <source>
        <dbReference type="Proteomes" id="UP001285921"/>
    </source>
</evidence>
<evidence type="ECO:0000259" key="1">
    <source>
        <dbReference type="PROSITE" id="PS51819"/>
    </source>
</evidence>
<comment type="caution">
    <text evidence="2">The sequence shown here is derived from an EMBL/GenBank/DDBJ whole genome shotgun (WGS) entry which is preliminary data.</text>
</comment>
<organism evidence="2 3">
    <name type="scientific">Paenibacillus glycanilyticus</name>
    <dbReference type="NCBI Taxonomy" id="126569"/>
    <lineage>
        <taxon>Bacteria</taxon>
        <taxon>Bacillati</taxon>
        <taxon>Bacillota</taxon>
        <taxon>Bacilli</taxon>
        <taxon>Bacillales</taxon>
        <taxon>Paenibacillaceae</taxon>
        <taxon>Paenibacillus</taxon>
    </lineage>
</organism>
<dbReference type="Gene3D" id="3.10.180.10">
    <property type="entry name" value="2,3-Dihydroxybiphenyl 1,2-Dioxygenase, domain 1"/>
    <property type="match status" value="1"/>
</dbReference>